<feature type="region of interest" description="Disordered" evidence="10">
    <location>
        <begin position="214"/>
        <end position="238"/>
    </location>
</feature>
<dbReference type="Gene3D" id="3.30.413.10">
    <property type="entry name" value="Sulfite Reductase Hemoprotein, domain 1"/>
    <property type="match status" value="2"/>
</dbReference>
<evidence type="ECO:0000256" key="2">
    <source>
        <dbReference type="ARBA" id="ARBA00001966"/>
    </source>
</evidence>
<evidence type="ECO:0000256" key="3">
    <source>
        <dbReference type="ARBA" id="ARBA00010429"/>
    </source>
</evidence>
<keyword evidence="14" id="KW-1185">Reference proteome</keyword>
<feature type="domain" description="Nitrite/sulphite reductase 4Fe-4S" evidence="11">
    <location>
        <begin position="225"/>
        <end position="361"/>
    </location>
</feature>
<dbReference type="Proteomes" id="UP000316770">
    <property type="component" value="Chromosome"/>
</dbReference>
<comment type="cofactor">
    <cofactor evidence="1">
        <name>siroheme</name>
        <dbReference type="ChEBI" id="CHEBI:60052"/>
    </cofactor>
</comment>
<comment type="cofactor">
    <cofactor evidence="2">
        <name>[4Fe-4S] cluster</name>
        <dbReference type="ChEBI" id="CHEBI:49883"/>
    </cofactor>
</comment>
<dbReference type="InterPro" id="IPR045854">
    <property type="entry name" value="NO2/SO3_Rdtase_4Fe4S_sf"/>
</dbReference>
<comment type="similarity">
    <text evidence="3">Belongs to the nitrite and sulfite reductase 4Fe-4S domain family.</text>
</comment>
<dbReference type="GO" id="GO:0050311">
    <property type="term" value="F:sulfite reductase (ferredoxin) activity"/>
    <property type="evidence" value="ECO:0007669"/>
    <property type="project" value="TreeGrafter"/>
</dbReference>
<evidence type="ECO:0000256" key="1">
    <source>
        <dbReference type="ARBA" id="ARBA00001929"/>
    </source>
</evidence>
<keyword evidence="6" id="KW-0479">Metal-binding</keyword>
<keyword evidence="9" id="KW-0411">Iron-sulfur</keyword>
<evidence type="ECO:0000259" key="11">
    <source>
        <dbReference type="Pfam" id="PF01077"/>
    </source>
</evidence>
<dbReference type="FunFam" id="3.30.413.10:FF:000014">
    <property type="entry name" value="Sulfite reductase [ferredoxin], chloroplastic"/>
    <property type="match status" value="1"/>
</dbReference>
<dbReference type="InterPro" id="IPR036136">
    <property type="entry name" value="Nit/Sulf_reduc_fer-like_dom_sf"/>
</dbReference>
<keyword evidence="4" id="KW-0004">4Fe-4S</keyword>
<feature type="domain" description="Nitrite/sulphite reductase 4Fe-4S" evidence="11">
    <location>
        <begin position="468"/>
        <end position="579"/>
    </location>
</feature>
<evidence type="ECO:0000256" key="4">
    <source>
        <dbReference type="ARBA" id="ARBA00022485"/>
    </source>
</evidence>
<evidence type="ECO:0000256" key="10">
    <source>
        <dbReference type="SAM" id="MobiDB-lite"/>
    </source>
</evidence>
<evidence type="ECO:0000256" key="5">
    <source>
        <dbReference type="ARBA" id="ARBA00022617"/>
    </source>
</evidence>
<dbReference type="SUPFAM" id="SSF55124">
    <property type="entry name" value="Nitrite/Sulfite reductase N-terminal domain-like"/>
    <property type="match status" value="2"/>
</dbReference>
<dbReference type="InterPro" id="IPR006067">
    <property type="entry name" value="NO2/SO3_Rdtase_4Fe4S_dom"/>
</dbReference>
<dbReference type="GO" id="GO:0051539">
    <property type="term" value="F:4 iron, 4 sulfur cluster binding"/>
    <property type="evidence" value="ECO:0007669"/>
    <property type="project" value="UniProtKB-KW"/>
</dbReference>
<dbReference type="SUPFAM" id="SSF56014">
    <property type="entry name" value="Nitrite and sulphite reductase 4Fe-4S domain-like"/>
    <property type="match status" value="2"/>
</dbReference>
<feature type="region of interest" description="Disordered" evidence="10">
    <location>
        <begin position="10"/>
        <end position="29"/>
    </location>
</feature>
<dbReference type="GO" id="GO:0046872">
    <property type="term" value="F:metal ion binding"/>
    <property type="evidence" value="ECO:0007669"/>
    <property type="project" value="UniProtKB-KW"/>
</dbReference>
<dbReference type="GO" id="GO:0000103">
    <property type="term" value="P:sulfate assimilation"/>
    <property type="evidence" value="ECO:0007669"/>
    <property type="project" value="TreeGrafter"/>
</dbReference>
<evidence type="ECO:0000313" key="13">
    <source>
        <dbReference type="EMBL" id="QDV55080.1"/>
    </source>
</evidence>
<protein>
    <submittedName>
        <fullName evidence="13">Sulfite reductase [NADPH] hemoprotein beta-component</fullName>
        <ecNumber evidence="13">1.8.1.2</ecNumber>
    </submittedName>
</protein>
<feature type="domain" description="Nitrite/Sulfite reductase ferredoxin-like" evidence="12">
    <location>
        <begin position="383"/>
        <end position="451"/>
    </location>
</feature>
<dbReference type="AlphaFoldDB" id="A0A518IPT5"/>
<reference evidence="13 14" key="1">
    <citation type="submission" date="2019-02" db="EMBL/GenBank/DDBJ databases">
        <title>Deep-cultivation of Planctomycetes and their phenomic and genomic characterization uncovers novel biology.</title>
        <authorList>
            <person name="Wiegand S."/>
            <person name="Jogler M."/>
            <person name="Boedeker C."/>
            <person name="Pinto D."/>
            <person name="Vollmers J."/>
            <person name="Rivas-Marin E."/>
            <person name="Kohn T."/>
            <person name="Peeters S.H."/>
            <person name="Heuer A."/>
            <person name="Rast P."/>
            <person name="Oberbeckmann S."/>
            <person name="Bunk B."/>
            <person name="Jeske O."/>
            <person name="Meyerdierks A."/>
            <person name="Storesund J.E."/>
            <person name="Kallscheuer N."/>
            <person name="Luecker S."/>
            <person name="Lage O.M."/>
            <person name="Pohl T."/>
            <person name="Merkel B.J."/>
            <person name="Hornburger P."/>
            <person name="Mueller R.-W."/>
            <person name="Bruemmer F."/>
            <person name="Labrenz M."/>
            <person name="Spormann A.M."/>
            <person name="Op den Camp H."/>
            <person name="Overmann J."/>
            <person name="Amann R."/>
            <person name="Jetten M.S.M."/>
            <person name="Mascher T."/>
            <person name="Medema M.H."/>
            <person name="Devos D.P."/>
            <person name="Kaster A.-K."/>
            <person name="Ovreas L."/>
            <person name="Rohde M."/>
            <person name="Galperin M.Y."/>
            <person name="Jogler C."/>
        </authorList>
    </citation>
    <scope>NUCLEOTIDE SEQUENCE [LARGE SCALE GENOMIC DNA]</scope>
    <source>
        <strain evidence="13 14">Mal33</strain>
    </source>
</reference>
<dbReference type="PANTHER" id="PTHR11493:SF47">
    <property type="entry name" value="SULFITE REDUCTASE [NADPH] SUBUNIT BETA"/>
    <property type="match status" value="1"/>
</dbReference>
<evidence type="ECO:0000256" key="9">
    <source>
        <dbReference type="ARBA" id="ARBA00023014"/>
    </source>
</evidence>
<dbReference type="PROSITE" id="PS00365">
    <property type="entry name" value="NIR_SIR"/>
    <property type="match status" value="1"/>
</dbReference>
<accession>A0A518IPT5</accession>
<gene>
    <name evidence="13" type="primary">cysI</name>
    <name evidence="13" type="ORF">Mal33_10490</name>
</gene>
<dbReference type="Pfam" id="PF03460">
    <property type="entry name" value="NIR_SIR_ferr"/>
    <property type="match status" value="2"/>
</dbReference>
<dbReference type="EMBL" id="CP036318">
    <property type="protein sequence ID" value="QDV55080.1"/>
    <property type="molecule type" value="Genomic_DNA"/>
</dbReference>
<sequence>MTGRLRWGITTFMSTHSPDPTTTSKPKLTRDEQIKADSQYLAGEIAQELADESPSFGTETLKLLKFHGTYQQDDRDQRSVLRKLGKEKAFSMMVRCRIPGGRLTPRQFLAHLDICDLLGNSTMKITTRQTIQLHGVVRRDLQQTIRKINAIGLSTLAACGDVNRNVMCCPRKLNDPVHRELQRLADALAVSLAPQTSAYHELWVTDVQTGERMFASHTPSDPSGDESDGGAEATSNVEPLYGPTYLPRKFKCGIALPADNCIDIYTQDLGFLAVVRDGRVIGYNVLVGGGMGTTPSQKKTYPAVAKRMAFCTAEQAVDVAKAVLIVQRDNGDRSDRKVARMKYLVDRWGIETFRQHVQRLLNFPLGDCTEDDVQDVDDHMGWQAQDDGLFSYGLSIENGRVKDQAAKQLKTGLREIVSYLGTEVRLAGNQSLIFCDIRPDQRQRIAEILVANGIRPTEEVSMARRYAMACVALPSCGLAITEAERRLPRLIDDLERELARLGLCAKRFTIRMTGCPNGCARPYVADIGLVGKAVDRYTIYVGGTLLGTRLAFIYRDMVAASDLVPQLVQLFTAYKHHASDGESFGDFCNRFGDGLAAIVDDTAARLTVDGPTSI</sequence>
<evidence type="ECO:0000259" key="12">
    <source>
        <dbReference type="Pfam" id="PF03460"/>
    </source>
</evidence>
<feature type="compositionally biased region" description="Polar residues" evidence="10">
    <location>
        <begin position="11"/>
        <end position="26"/>
    </location>
</feature>
<organism evidence="13 14">
    <name type="scientific">Rosistilla oblonga</name>
    <dbReference type="NCBI Taxonomy" id="2527990"/>
    <lineage>
        <taxon>Bacteria</taxon>
        <taxon>Pseudomonadati</taxon>
        <taxon>Planctomycetota</taxon>
        <taxon>Planctomycetia</taxon>
        <taxon>Pirellulales</taxon>
        <taxon>Pirellulaceae</taxon>
        <taxon>Rosistilla</taxon>
    </lineage>
</organism>
<dbReference type="InterPro" id="IPR045169">
    <property type="entry name" value="NO2/SO3_Rdtase_4Fe4S_prot"/>
</dbReference>
<dbReference type="NCBIfam" id="NF010029">
    <property type="entry name" value="PRK13504.1"/>
    <property type="match status" value="1"/>
</dbReference>
<dbReference type="GO" id="GO:0004783">
    <property type="term" value="F:sulfite reductase (NADPH) activity"/>
    <property type="evidence" value="ECO:0007669"/>
    <property type="project" value="UniProtKB-EC"/>
</dbReference>
<feature type="domain" description="Nitrite/Sulfite reductase ferredoxin-like" evidence="12">
    <location>
        <begin position="92"/>
        <end position="150"/>
    </location>
</feature>
<keyword evidence="5" id="KW-0349">Heme</keyword>
<dbReference type="Pfam" id="PF01077">
    <property type="entry name" value="NIR_SIR"/>
    <property type="match status" value="2"/>
</dbReference>
<dbReference type="PRINTS" id="PR00397">
    <property type="entry name" value="SIROHAEM"/>
</dbReference>
<evidence type="ECO:0000256" key="6">
    <source>
        <dbReference type="ARBA" id="ARBA00022723"/>
    </source>
</evidence>
<dbReference type="InterPro" id="IPR005117">
    <property type="entry name" value="NiRdtase/SiRdtase_haem-b_fer"/>
</dbReference>
<proteinExistence type="inferred from homology"/>
<evidence type="ECO:0000256" key="8">
    <source>
        <dbReference type="ARBA" id="ARBA00023004"/>
    </source>
</evidence>
<dbReference type="InterPro" id="IPR006066">
    <property type="entry name" value="NO2/SO3_Rdtase_FeS/sirohaem_BS"/>
</dbReference>
<dbReference type="PANTHER" id="PTHR11493">
    <property type="entry name" value="SULFITE REDUCTASE [NADPH] SUBUNIT BETA-RELATED"/>
    <property type="match status" value="1"/>
</dbReference>
<keyword evidence="7 13" id="KW-0560">Oxidoreductase</keyword>
<dbReference type="EC" id="1.8.1.2" evidence="13"/>
<keyword evidence="8" id="KW-0408">Iron</keyword>
<dbReference type="GO" id="GO:0009337">
    <property type="term" value="C:sulfite reductase complex (NADPH)"/>
    <property type="evidence" value="ECO:0007669"/>
    <property type="project" value="TreeGrafter"/>
</dbReference>
<evidence type="ECO:0000313" key="14">
    <source>
        <dbReference type="Proteomes" id="UP000316770"/>
    </source>
</evidence>
<name>A0A518IPT5_9BACT</name>
<evidence type="ECO:0000256" key="7">
    <source>
        <dbReference type="ARBA" id="ARBA00023002"/>
    </source>
</evidence>
<dbReference type="GO" id="GO:0020037">
    <property type="term" value="F:heme binding"/>
    <property type="evidence" value="ECO:0007669"/>
    <property type="project" value="InterPro"/>
</dbReference>